<feature type="signal peptide" evidence="1">
    <location>
        <begin position="1"/>
        <end position="19"/>
    </location>
</feature>
<evidence type="ECO:0000313" key="3">
    <source>
        <dbReference type="Proteomes" id="UP000254771"/>
    </source>
</evidence>
<keyword evidence="1" id="KW-0732">Signal</keyword>
<reference evidence="2 3" key="1">
    <citation type="journal article" date="2018" name="ISME J.">
        <title>Endosymbiont genomes yield clues of tubeworm success.</title>
        <authorList>
            <person name="Li Y."/>
            <person name="Liles M.R."/>
            <person name="Halanych K.M."/>
        </authorList>
    </citation>
    <scope>NUCLEOTIDE SEQUENCE [LARGE SCALE GENOMIC DNA]</scope>
    <source>
        <strain evidence="2">A1462</strain>
    </source>
</reference>
<dbReference type="InterPro" id="IPR022529">
    <property type="entry name" value="DUF3530"/>
</dbReference>
<name>A0A370DGH5_9GAMM</name>
<organism evidence="2 3">
    <name type="scientific">endosymbiont of Escarpia spicata</name>
    <dbReference type="NCBI Taxonomy" id="2200908"/>
    <lineage>
        <taxon>Bacteria</taxon>
        <taxon>Pseudomonadati</taxon>
        <taxon>Pseudomonadota</taxon>
        <taxon>Gammaproteobacteria</taxon>
        <taxon>sulfur-oxidizing symbionts</taxon>
    </lineage>
</organism>
<evidence type="ECO:0000256" key="1">
    <source>
        <dbReference type="SAM" id="SignalP"/>
    </source>
</evidence>
<sequence>MLRQSLLLLMLFLSQTAFAADLAREQRIADQIVDAILDGEPVWLEADGHRFLSIHTETDAQETRGGIILLHGMGANPDWQDVIQPLRTILPEHAWETLSIQLPVAASDAPFREYLPLIPQAYPRIRAAIDFFKQKQNTNLVMIGHSLGARMGLEFLASEKPQAVRAYIAIGLPTPARKEENPVLEAIGKVSIPMLDLYGSRDLESVVATAKQRRIAANKAAHPNYRQSRIAGADHFFHGMESLLLQRVSNWTRHVAAGMEIEGETAIPSASTP</sequence>
<feature type="chain" id="PRO_5016720408" evidence="1">
    <location>
        <begin position="20"/>
        <end position="273"/>
    </location>
</feature>
<protein>
    <submittedName>
        <fullName evidence="2">DUF3530 domain-containing protein</fullName>
    </submittedName>
</protein>
<dbReference type="Gene3D" id="3.40.50.1820">
    <property type="entry name" value="alpha/beta hydrolase"/>
    <property type="match status" value="1"/>
</dbReference>
<comment type="caution">
    <text evidence="2">The sequence shown here is derived from an EMBL/GenBank/DDBJ whole genome shotgun (WGS) entry which is preliminary data.</text>
</comment>
<proteinExistence type="predicted"/>
<dbReference type="Pfam" id="PF12048">
    <property type="entry name" value="DUF3530"/>
    <property type="match status" value="2"/>
</dbReference>
<dbReference type="SUPFAM" id="SSF53474">
    <property type="entry name" value="alpha/beta-Hydrolases"/>
    <property type="match status" value="1"/>
</dbReference>
<dbReference type="AlphaFoldDB" id="A0A370DGH5"/>
<dbReference type="Proteomes" id="UP000254771">
    <property type="component" value="Unassembled WGS sequence"/>
</dbReference>
<gene>
    <name evidence="2" type="ORF">DIZ78_14815</name>
</gene>
<evidence type="ECO:0000313" key="2">
    <source>
        <dbReference type="EMBL" id="RDH83266.1"/>
    </source>
</evidence>
<accession>A0A370DGH5</accession>
<keyword evidence="3" id="KW-1185">Reference proteome</keyword>
<dbReference type="EMBL" id="QFXE01000020">
    <property type="protein sequence ID" value="RDH83266.1"/>
    <property type="molecule type" value="Genomic_DNA"/>
</dbReference>
<dbReference type="InterPro" id="IPR029058">
    <property type="entry name" value="AB_hydrolase_fold"/>
</dbReference>